<dbReference type="Gene3D" id="1.10.1750.10">
    <property type="match status" value="1"/>
</dbReference>
<evidence type="ECO:0000256" key="4">
    <source>
        <dbReference type="ARBA" id="ARBA00022741"/>
    </source>
</evidence>
<evidence type="ECO:0000256" key="11">
    <source>
        <dbReference type="RuleBase" id="RU004227"/>
    </source>
</evidence>
<dbReference type="PANTHER" id="PTHR30050:SF2">
    <property type="entry name" value="CHROMOSOMAL REPLICATION INITIATOR PROTEIN DNAA"/>
    <property type="match status" value="1"/>
</dbReference>
<accession>A0A2H0WS65</accession>
<dbReference type="InterPro" id="IPR010921">
    <property type="entry name" value="Trp_repressor/repl_initiator"/>
</dbReference>
<dbReference type="GO" id="GO:0005886">
    <property type="term" value="C:plasma membrane"/>
    <property type="evidence" value="ECO:0007669"/>
    <property type="project" value="TreeGrafter"/>
</dbReference>
<evidence type="ECO:0000256" key="5">
    <source>
        <dbReference type="ARBA" id="ARBA00022840"/>
    </source>
</evidence>
<dbReference type="SMART" id="SM00382">
    <property type="entry name" value="AAA"/>
    <property type="match status" value="1"/>
</dbReference>
<keyword evidence="4 8" id="KW-0547">Nucleotide-binding</keyword>
<evidence type="ECO:0000256" key="10">
    <source>
        <dbReference type="RuleBase" id="RU000577"/>
    </source>
</evidence>
<dbReference type="Gene3D" id="1.10.8.60">
    <property type="match status" value="1"/>
</dbReference>
<name>A0A2H0WS65_9BACT</name>
<dbReference type="InterPro" id="IPR003593">
    <property type="entry name" value="AAA+_ATPase"/>
</dbReference>
<dbReference type="InterPro" id="IPR020591">
    <property type="entry name" value="Chromosome_initiator_DnaA-like"/>
</dbReference>
<evidence type="ECO:0000256" key="8">
    <source>
        <dbReference type="HAMAP-Rule" id="MF_00377"/>
    </source>
</evidence>
<feature type="binding site" evidence="8">
    <location>
        <position position="151"/>
    </location>
    <ligand>
        <name>ATP</name>
        <dbReference type="ChEBI" id="CHEBI:30616"/>
    </ligand>
</feature>
<evidence type="ECO:0000313" key="14">
    <source>
        <dbReference type="EMBL" id="PIS15483.1"/>
    </source>
</evidence>
<dbReference type="PANTHER" id="PTHR30050">
    <property type="entry name" value="CHROMOSOMAL REPLICATION INITIATOR PROTEIN DNAA"/>
    <property type="match status" value="1"/>
</dbReference>
<sequence>MAFWEDFLQFLNASTQKAPILLSVLKQAKPITIEDGQIIVGCENQGVRFFLEKRKGEIEKKLRLFAKKDILLSFTLSEIKKKKSVSPPLLSFQPSIQDVFTKSGLHVKYSFDNFAVSSSNQVAHAAASAVSNNLATAYNPLFLYGGVGVGKTHLAQSVGKKILEKDGSKKVFFCPGDQFTNELIDSIRERTTARFRAKYRKLSLLIVDDIQFIAGKQLIQEEFFHTFNSIVSVGGQIILTSDRPPGEIKNLEDRLRSRFSGGLIVDIQSPDFELRTAILLIKAKEKNIEIEMEAAKAIAEQINDTRALEGALLSIYAKILGIKERIDLDSVEAFFSEKTERVVKKISPTDVLKLVCSYYNVKQSHLKGPNRTENLVIPRQLTMFILRNTLRLKLEEIARVLKRKDHTTVIYAVNKIGRLLVKDPIFKQDVDRITQSLSSST</sequence>
<dbReference type="PRINTS" id="PR00051">
    <property type="entry name" value="DNAA"/>
</dbReference>
<dbReference type="PROSITE" id="PS01008">
    <property type="entry name" value="DNAA"/>
    <property type="match status" value="1"/>
</dbReference>
<dbReference type="Gene3D" id="3.40.50.300">
    <property type="entry name" value="P-loop containing nucleotide triphosphate hydrolases"/>
    <property type="match status" value="1"/>
</dbReference>
<evidence type="ECO:0000256" key="9">
    <source>
        <dbReference type="NCBIfam" id="TIGR00362"/>
    </source>
</evidence>
<dbReference type="NCBIfam" id="TIGR00362">
    <property type="entry name" value="DnaA"/>
    <property type="match status" value="1"/>
</dbReference>
<dbReference type="Proteomes" id="UP000231198">
    <property type="component" value="Unassembled WGS sequence"/>
</dbReference>
<dbReference type="SMART" id="SM00760">
    <property type="entry name" value="Bac_DnaA_C"/>
    <property type="match status" value="1"/>
</dbReference>
<feature type="binding site" evidence="8">
    <location>
        <position position="150"/>
    </location>
    <ligand>
        <name>ATP</name>
        <dbReference type="ChEBI" id="CHEBI:30616"/>
    </ligand>
</feature>
<comment type="domain">
    <text evidence="8">Domain I is involved in oligomerization and binding regulators, domain II is flexibile and of varying length in different bacteria, domain III forms the AAA+ region, while domain IV binds dsDNA.</text>
</comment>
<comment type="subunit">
    <text evidence="8">Oligomerizes as a right-handed, spiral filament on DNA at oriC.</text>
</comment>
<dbReference type="HAMAP" id="MF_00377">
    <property type="entry name" value="DnaA_bact"/>
    <property type="match status" value="1"/>
</dbReference>
<gene>
    <name evidence="8 14" type="primary">dnaA</name>
    <name evidence="14" type="ORF">COT62_03465</name>
</gene>
<dbReference type="GO" id="GO:0006270">
    <property type="term" value="P:DNA replication initiation"/>
    <property type="evidence" value="ECO:0007669"/>
    <property type="project" value="UniProtKB-UniRule"/>
</dbReference>
<evidence type="ECO:0000256" key="3">
    <source>
        <dbReference type="ARBA" id="ARBA00022705"/>
    </source>
</evidence>
<dbReference type="InterPro" id="IPR027417">
    <property type="entry name" value="P-loop_NTPase"/>
</dbReference>
<protein>
    <recommendedName>
        <fullName evidence="8 9">Chromosomal replication initiator protein DnaA</fullName>
    </recommendedName>
</protein>
<feature type="domain" description="AAA+ ATPase" evidence="12">
    <location>
        <begin position="137"/>
        <end position="269"/>
    </location>
</feature>
<dbReference type="CDD" id="cd06571">
    <property type="entry name" value="Bac_DnaA_C"/>
    <property type="match status" value="1"/>
</dbReference>
<dbReference type="GO" id="GO:0008289">
    <property type="term" value="F:lipid binding"/>
    <property type="evidence" value="ECO:0007669"/>
    <property type="project" value="UniProtKB-KW"/>
</dbReference>
<evidence type="ECO:0000313" key="15">
    <source>
        <dbReference type="Proteomes" id="UP000231198"/>
    </source>
</evidence>
<keyword evidence="7 8" id="KW-0238">DNA-binding</keyword>
<dbReference type="EMBL" id="PEZG01000075">
    <property type="protein sequence ID" value="PIS15483.1"/>
    <property type="molecule type" value="Genomic_DNA"/>
</dbReference>
<keyword evidence="5 8" id="KW-0067">ATP-binding</keyword>
<comment type="caution">
    <text evidence="14">The sequence shown here is derived from an EMBL/GenBank/DDBJ whole genome shotgun (WGS) entry which is preliminary data.</text>
</comment>
<dbReference type="AlphaFoldDB" id="A0A2H0WS65"/>
<dbReference type="InterPro" id="IPR013317">
    <property type="entry name" value="DnaA_dom"/>
</dbReference>
<feature type="domain" description="Chromosomal replication initiator DnaA C-terminal" evidence="13">
    <location>
        <begin position="347"/>
        <end position="416"/>
    </location>
</feature>
<reference evidence="15" key="1">
    <citation type="submission" date="2017-09" db="EMBL/GenBank/DDBJ databases">
        <title>Depth-based differentiation of microbial function through sediment-hosted aquifers and enrichment of novel symbionts in the deep terrestrial subsurface.</title>
        <authorList>
            <person name="Probst A.J."/>
            <person name="Ladd B."/>
            <person name="Jarett J.K."/>
            <person name="Geller-Mcgrath D.E."/>
            <person name="Sieber C.M.K."/>
            <person name="Emerson J.B."/>
            <person name="Anantharaman K."/>
            <person name="Thomas B.C."/>
            <person name="Malmstrom R."/>
            <person name="Stieglmeier M."/>
            <person name="Klingl A."/>
            <person name="Woyke T."/>
            <person name="Ryan C.M."/>
            <person name="Banfield J.F."/>
        </authorList>
    </citation>
    <scope>NUCLEOTIDE SEQUENCE [LARGE SCALE GENOMIC DNA]</scope>
</reference>
<proteinExistence type="inferred from homology"/>
<evidence type="ECO:0000256" key="1">
    <source>
        <dbReference type="ARBA" id="ARBA00006583"/>
    </source>
</evidence>
<dbReference type="GO" id="GO:0005524">
    <property type="term" value="F:ATP binding"/>
    <property type="evidence" value="ECO:0007669"/>
    <property type="project" value="UniProtKB-UniRule"/>
</dbReference>
<dbReference type="GO" id="GO:0003688">
    <property type="term" value="F:DNA replication origin binding"/>
    <property type="evidence" value="ECO:0007669"/>
    <property type="project" value="UniProtKB-UniRule"/>
</dbReference>
<organism evidence="14 15">
    <name type="scientific">Candidatus Roizmanbacteria bacterium CG09_land_8_20_14_0_10_41_9</name>
    <dbReference type="NCBI Taxonomy" id="1974850"/>
    <lineage>
        <taxon>Bacteria</taxon>
        <taxon>Candidatus Roizmaniibacteriota</taxon>
    </lineage>
</organism>
<dbReference type="InterPro" id="IPR013159">
    <property type="entry name" value="DnaA_C"/>
</dbReference>
<evidence type="ECO:0000256" key="2">
    <source>
        <dbReference type="ARBA" id="ARBA00022490"/>
    </source>
</evidence>
<evidence type="ECO:0000256" key="6">
    <source>
        <dbReference type="ARBA" id="ARBA00023121"/>
    </source>
</evidence>
<feature type="binding site" evidence="8">
    <location>
        <position position="152"/>
    </location>
    <ligand>
        <name>ATP</name>
        <dbReference type="ChEBI" id="CHEBI:30616"/>
    </ligand>
</feature>
<dbReference type="InterPro" id="IPR018312">
    <property type="entry name" value="Chromosome_initiator_DnaA_CS"/>
</dbReference>
<dbReference type="Pfam" id="PF00308">
    <property type="entry name" value="Bac_DnaA"/>
    <property type="match status" value="1"/>
</dbReference>
<feature type="region of interest" description="Domain I, interacts with DnaA modulators" evidence="8">
    <location>
        <begin position="1"/>
        <end position="83"/>
    </location>
</feature>
<evidence type="ECO:0000259" key="13">
    <source>
        <dbReference type="SMART" id="SM00760"/>
    </source>
</evidence>
<keyword evidence="3 8" id="KW-0235">DNA replication</keyword>
<feature type="region of interest" description="Domain IV, binds dsDNA" evidence="8">
    <location>
        <begin position="320"/>
        <end position="441"/>
    </location>
</feature>
<comment type="caution">
    <text evidence="8">Lacks conserved residue(s) required for the propagation of feature annotation.</text>
</comment>
<dbReference type="GO" id="GO:0005737">
    <property type="term" value="C:cytoplasm"/>
    <property type="evidence" value="ECO:0007669"/>
    <property type="project" value="UniProtKB-SubCell"/>
</dbReference>
<dbReference type="CDD" id="cd00009">
    <property type="entry name" value="AAA"/>
    <property type="match status" value="1"/>
</dbReference>
<comment type="similarity">
    <text evidence="1 8 11">Belongs to the DnaA family.</text>
</comment>
<keyword evidence="2 8" id="KW-0963">Cytoplasm</keyword>
<comment type="subcellular location">
    <subcellularLocation>
        <location evidence="8">Cytoplasm</location>
    </subcellularLocation>
</comment>
<feature type="binding site" evidence="8">
    <location>
        <position position="148"/>
    </location>
    <ligand>
        <name>ATP</name>
        <dbReference type="ChEBI" id="CHEBI:30616"/>
    </ligand>
</feature>
<dbReference type="Pfam" id="PF08299">
    <property type="entry name" value="Bac_DnaA_C"/>
    <property type="match status" value="1"/>
</dbReference>
<keyword evidence="6 8" id="KW-0446">Lipid-binding</keyword>
<dbReference type="SUPFAM" id="SSF52540">
    <property type="entry name" value="P-loop containing nucleoside triphosphate hydrolases"/>
    <property type="match status" value="1"/>
</dbReference>
<dbReference type="SUPFAM" id="SSF48295">
    <property type="entry name" value="TrpR-like"/>
    <property type="match status" value="1"/>
</dbReference>
<evidence type="ECO:0000256" key="7">
    <source>
        <dbReference type="ARBA" id="ARBA00023125"/>
    </source>
</evidence>
<evidence type="ECO:0000259" key="12">
    <source>
        <dbReference type="SMART" id="SM00382"/>
    </source>
</evidence>
<dbReference type="GO" id="GO:0006275">
    <property type="term" value="P:regulation of DNA replication"/>
    <property type="evidence" value="ECO:0007669"/>
    <property type="project" value="UniProtKB-UniRule"/>
</dbReference>
<dbReference type="InterPro" id="IPR001957">
    <property type="entry name" value="Chromosome_initiator_DnaA"/>
</dbReference>
<comment type="function">
    <text evidence="8 10">Plays an essential role in the initiation and regulation of chromosomal replication. ATP-DnaA binds to the origin of replication (oriC) to initiate formation of the DNA replication initiation complex once per cell cycle. Binds the DnaA box (a 9 base pair repeat at the origin) and separates the double-stranded (ds)DNA. Forms a right-handed helical filament on oriC DNA; dsDNA binds to the exterior of the filament while single-stranded (ss)DNA is stabiized in the filament's interior. The ATP-DnaA-oriC complex binds and stabilizes one strand of the AT-rich DNA unwinding element (DUE), permitting loading of DNA polymerase. After initiation quickly degrades to an ADP-DnaA complex that is not apt for DNA replication. Binds acidic phospholipids.</text>
</comment>